<accession>A0A4C1Z3I7</accession>
<dbReference type="Proteomes" id="UP000299102">
    <property type="component" value="Unassembled WGS sequence"/>
</dbReference>
<protein>
    <submittedName>
        <fullName evidence="2">Uncharacterized protein</fullName>
    </submittedName>
</protein>
<comment type="caution">
    <text evidence="2">The sequence shown here is derived from an EMBL/GenBank/DDBJ whole genome shotgun (WGS) entry which is preliminary data.</text>
</comment>
<sequence>MGPGPGLTKRKACHRDAARGAPLAASASRPIKLGRGVCACDQIDVYGIAVSIFRTRLSIRTEGARAAQNLGEMLLQSLDSIMDACTGGARKKVPLSSHSDGKRALHLQCHNGTPTKKKRPSA</sequence>
<evidence type="ECO:0000256" key="1">
    <source>
        <dbReference type="SAM" id="MobiDB-lite"/>
    </source>
</evidence>
<keyword evidence="3" id="KW-1185">Reference proteome</keyword>
<reference evidence="2 3" key="1">
    <citation type="journal article" date="2019" name="Commun. Biol.">
        <title>The bagworm genome reveals a unique fibroin gene that provides high tensile strength.</title>
        <authorList>
            <person name="Kono N."/>
            <person name="Nakamura H."/>
            <person name="Ohtoshi R."/>
            <person name="Tomita M."/>
            <person name="Numata K."/>
            <person name="Arakawa K."/>
        </authorList>
    </citation>
    <scope>NUCLEOTIDE SEQUENCE [LARGE SCALE GENOMIC DNA]</scope>
</reference>
<evidence type="ECO:0000313" key="2">
    <source>
        <dbReference type="EMBL" id="GBP81419.1"/>
    </source>
</evidence>
<organism evidence="2 3">
    <name type="scientific">Eumeta variegata</name>
    <name type="common">Bagworm moth</name>
    <name type="synonym">Eumeta japonica</name>
    <dbReference type="NCBI Taxonomy" id="151549"/>
    <lineage>
        <taxon>Eukaryota</taxon>
        <taxon>Metazoa</taxon>
        <taxon>Ecdysozoa</taxon>
        <taxon>Arthropoda</taxon>
        <taxon>Hexapoda</taxon>
        <taxon>Insecta</taxon>
        <taxon>Pterygota</taxon>
        <taxon>Neoptera</taxon>
        <taxon>Endopterygota</taxon>
        <taxon>Lepidoptera</taxon>
        <taxon>Glossata</taxon>
        <taxon>Ditrysia</taxon>
        <taxon>Tineoidea</taxon>
        <taxon>Psychidae</taxon>
        <taxon>Oiketicinae</taxon>
        <taxon>Eumeta</taxon>
    </lineage>
</organism>
<name>A0A4C1Z3I7_EUMVA</name>
<proteinExistence type="predicted"/>
<dbReference type="AlphaFoldDB" id="A0A4C1Z3I7"/>
<gene>
    <name evidence="2" type="ORF">EVAR_59421_1</name>
</gene>
<dbReference type="EMBL" id="BGZK01001510">
    <property type="protein sequence ID" value="GBP81419.1"/>
    <property type="molecule type" value="Genomic_DNA"/>
</dbReference>
<evidence type="ECO:0000313" key="3">
    <source>
        <dbReference type="Proteomes" id="UP000299102"/>
    </source>
</evidence>
<feature type="region of interest" description="Disordered" evidence="1">
    <location>
        <begin position="92"/>
        <end position="122"/>
    </location>
</feature>